<accession>A0A423VMC8</accession>
<protein>
    <submittedName>
        <fullName evidence="2">Uncharacterized protein</fullName>
    </submittedName>
</protein>
<dbReference type="AlphaFoldDB" id="A0A423VMC8"/>
<reference evidence="2 3" key="1">
    <citation type="submission" date="2015-09" db="EMBL/GenBank/DDBJ databases">
        <title>Host preference determinants of Valsa canker pathogens revealed by comparative genomics.</title>
        <authorList>
            <person name="Yin Z."/>
            <person name="Huang L."/>
        </authorList>
    </citation>
    <scope>NUCLEOTIDE SEQUENCE [LARGE SCALE GENOMIC DNA]</scope>
    <source>
        <strain evidence="2 3">03-1</strain>
    </source>
</reference>
<keyword evidence="1" id="KW-0732">Signal</keyword>
<evidence type="ECO:0000313" key="2">
    <source>
        <dbReference type="EMBL" id="ROV92178.1"/>
    </source>
</evidence>
<comment type="caution">
    <text evidence="2">The sequence shown here is derived from an EMBL/GenBank/DDBJ whole genome shotgun (WGS) entry which is preliminary data.</text>
</comment>
<feature type="signal peptide" evidence="1">
    <location>
        <begin position="1"/>
        <end position="19"/>
    </location>
</feature>
<name>A0A423VMC8_9PEZI</name>
<feature type="chain" id="PRO_5019541923" evidence="1">
    <location>
        <begin position="20"/>
        <end position="60"/>
    </location>
</feature>
<evidence type="ECO:0000313" key="3">
    <source>
        <dbReference type="Proteomes" id="UP000283895"/>
    </source>
</evidence>
<keyword evidence="3" id="KW-1185">Reference proteome</keyword>
<evidence type="ECO:0000256" key="1">
    <source>
        <dbReference type="SAM" id="SignalP"/>
    </source>
</evidence>
<sequence>MFGEMGMIWDRFVAVLLTASPLGDVVVYSVSEEEDDDDDWEDVDVDAEELKITAARPWKE</sequence>
<organism evidence="2 3">
    <name type="scientific">Cytospora schulzeri</name>
    <dbReference type="NCBI Taxonomy" id="448051"/>
    <lineage>
        <taxon>Eukaryota</taxon>
        <taxon>Fungi</taxon>
        <taxon>Dikarya</taxon>
        <taxon>Ascomycota</taxon>
        <taxon>Pezizomycotina</taxon>
        <taxon>Sordariomycetes</taxon>
        <taxon>Sordariomycetidae</taxon>
        <taxon>Diaporthales</taxon>
        <taxon>Cytosporaceae</taxon>
        <taxon>Cytospora</taxon>
    </lineage>
</organism>
<gene>
    <name evidence="2" type="ORF">VMCG_09315</name>
</gene>
<dbReference type="Proteomes" id="UP000283895">
    <property type="component" value="Unassembled WGS sequence"/>
</dbReference>
<dbReference type="EMBL" id="LKEA01000051">
    <property type="protein sequence ID" value="ROV92178.1"/>
    <property type="molecule type" value="Genomic_DNA"/>
</dbReference>
<proteinExistence type="predicted"/>